<evidence type="ECO:0000259" key="6">
    <source>
        <dbReference type="PROSITE" id="PS51032"/>
    </source>
</evidence>
<evidence type="ECO:0000256" key="3">
    <source>
        <dbReference type="ARBA" id="ARBA00023125"/>
    </source>
</evidence>
<evidence type="ECO:0000256" key="1">
    <source>
        <dbReference type="ARBA" id="ARBA00004123"/>
    </source>
</evidence>
<evidence type="ECO:0000256" key="5">
    <source>
        <dbReference type="ARBA" id="ARBA00023242"/>
    </source>
</evidence>
<keyword evidence="3" id="KW-0238">DNA-binding</keyword>
<evidence type="ECO:0000313" key="8">
    <source>
        <dbReference type="Proteomes" id="UP001605036"/>
    </source>
</evidence>
<gene>
    <name evidence="7" type="ORF">R1flu_017720</name>
</gene>
<dbReference type="InterPro" id="IPR036955">
    <property type="entry name" value="AP2/ERF_dom_sf"/>
</dbReference>
<dbReference type="Proteomes" id="UP001605036">
    <property type="component" value="Unassembled WGS sequence"/>
</dbReference>
<dbReference type="AlphaFoldDB" id="A0ABD1ZDR9"/>
<evidence type="ECO:0000256" key="4">
    <source>
        <dbReference type="ARBA" id="ARBA00023163"/>
    </source>
</evidence>
<protein>
    <recommendedName>
        <fullName evidence="6">AP2/ERF domain-containing protein</fullName>
    </recommendedName>
</protein>
<dbReference type="InterPro" id="IPR001471">
    <property type="entry name" value="AP2/ERF_dom"/>
</dbReference>
<accession>A0ABD1ZDR9</accession>
<dbReference type="GO" id="GO:0003677">
    <property type="term" value="F:DNA binding"/>
    <property type="evidence" value="ECO:0007669"/>
    <property type="project" value="UniProtKB-KW"/>
</dbReference>
<evidence type="ECO:0000256" key="2">
    <source>
        <dbReference type="ARBA" id="ARBA00023015"/>
    </source>
</evidence>
<organism evidence="7 8">
    <name type="scientific">Riccia fluitans</name>
    <dbReference type="NCBI Taxonomy" id="41844"/>
    <lineage>
        <taxon>Eukaryota</taxon>
        <taxon>Viridiplantae</taxon>
        <taxon>Streptophyta</taxon>
        <taxon>Embryophyta</taxon>
        <taxon>Marchantiophyta</taxon>
        <taxon>Marchantiopsida</taxon>
        <taxon>Marchantiidae</taxon>
        <taxon>Marchantiales</taxon>
        <taxon>Ricciaceae</taxon>
        <taxon>Riccia</taxon>
    </lineage>
</organism>
<evidence type="ECO:0000313" key="7">
    <source>
        <dbReference type="EMBL" id="KAL2649592.1"/>
    </source>
</evidence>
<reference evidence="7 8" key="1">
    <citation type="submission" date="2024-09" db="EMBL/GenBank/DDBJ databases">
        <title>Chromosome-scale assembly of Riccia fluitans.</title>
        <authorList>
            <person name="Paukszto L."/>
            <person name="Sawicki J."/>
            <person name="Karawczyk K."/>
            <person name="Piernik-Szablinska J."/>
            <person name="Szczecinska M."/>
            <person name="Mazdziarz M."/>
        </authorList>
    </citation>
    <scope>NUCLEOTIDE SEQUENCE [LARGE SCALE GENOMIC DNA]</scope>
    <source>
        <strain evidence="7">Rf_01</strain>
        <tissue evidence="7">Aerial parts of the thallus</tissue>
    </source>
</reference>
<keyword evidence="8" id="KW-1185">Reference proteome</keyword>
<feature type="domain" description="AP2/ERF" evidence="6">
    <location>
        <begin position="151"/>
        <end position="204"/>
    </location>
</feature>
<keyword evidence="4" id="KW-0804">Transcription</keyword>
<keyword evidence="5" id="KW-0539">Nucleus</keyword>
<comment type="subcellular location">
    <subcellularLocation>
        <location evidence="1">Nucleus</location>
    </subcellularLocation>
</comment>
<name>A0ABD1ZDR9_9MARC</name>
<keyword evidence="2" id="KW-0805">Transcription regulation</keyword>
<dbReference type="EMBL" id="JBHFFA010000001">
    <property type="protein sequence ID" value="KAL2649592.1"/>
    <property type="molecule type" value="Genomic_DNA"/>
</dbReference>
<proteinExistence type="predicted"/>
<dbReference type="GO" id="GO:0005634">
    <property type="term" value="C:nucleus"/>
    <property type="evidence" value="ECO:0007669"/>
    <property type="project" value="UniProtKB-SubCell"/>
</dbReference>
<comment type="caution">
    <text evidence="7">The sequence shown here is derived from an EMBL/GenBank/DDBJ whole genome shotgun (WGS) entry which is preliminary data.</text>
</comment>
<sequence length="222" mass="24472">MAPSYAPSCSVTTSMLSTKLTVRDSAVYGLGRRSGKVRSSSNALVCRGNLRNQKLADGQGKDCSWRVRAGTGGVSIRRKHRRKTAATKFASVVVADICGVGTGADVVERLSNVKVLRCQARGRKTFYEGSVLSGSKELDSFMSYNTQVGVKYKGVKPVGGRFEVELQKDDILHTLIFSSQEEAAKAYDKAVYKLDGSFAETHFEVREEEKLEIQEMEWEDLL</sequence>
<dbReference type="PROSITE" id="PS51032">
    <property type="entry name" value="AP2_ERF"/>
    <property type="match status" value="1"/>
</dbReference>
<dbReference type="SMART" id="SM00380">
    <property type="entry name" value="AP2"/>
    <property type="match status" value="1"/>
</dbReference>
<dbReference type="Gene3D" id="3.30.730.10">
    <property type="entry name" value="AP2/ERF domain"/>
    <property type="match status" value="1"/>
</dbReference>